<comment type="catalytic activity">
    <reaction evidence="21">
        <text>valproyl-CoA + oxidized [electron-transfer flavoprotein] + H(+) = (2E)-2-propylpent-2-enoyl-CoA + reduced [electron-transfer flavoprotein]</text>
        <dbReference type="Rhea" id="RHEA:65344"/>
        <dbReference type="Rhea" id="RHEA-COMP:10685"/>
        <dbReference type="Rhea" id="RHEA-COMP:10686"/>
        <dbReference type="ChEBI" id="CHEBI:15378"/>
        <dbReference type="ChEBI" id="CHEBI:57692"/>
        <dbReference type="ChEBI" id="CHEBI:58307"/>
        <dbReference type="ChEBI" id="CHEBI:156457"/>
        <dbReference type="ChEBI" id="CHEBI:156458"/>
    </reaction>
    <physiologicalReaction direction="left-to-right" evidence="21">
        <dbReference type="Rhea" id="RHEA:65345"/>
    </physiologicalReaction>
</comment>
<dbReference type="OrthoDB" id="10262177at2759"/>
<evidence type="ECO:0000256" key="1">
    <source>
        <dbReference type="ARBA" id="ARBA00001974"/>
    </source>
</evidence>
<evidence type="ECO:0000256" key="26">
    <source>
        <dbReference type="ARBA" id="ARBA00051903"/>
    </source>
</evidence>
<comment type="pathway">
    <text evidence="3">Lipid metabolism; mitochondrial fatty acid beta-oxidation.</text>
</comment>
<evidence type="ECO:0000256" key="19">
    <source>
        <dbReference type="ARBA" id="ARBA00042821"/>
    </source>
</evidence>
<comment type="catalytic activity">
    <reaction evidence="25">
        <text>(2S)-2-methylbutanoyl-CoA + oxidized [electron-transfer flavoprotein] + H(+) = (2E)-2-methylbut-2-enoyl-CoA + reduced [electron-transfer flavoprotein]</text>
        <dbReference type="Rhea" id="RHEA:48256"/>
        <dbReference type="Rhea" id="RHEA-COMP:10685"/>
        <dbReference type="Rhea" id="RHEA-COMP:10686"/>
        <dbReference type="ChEBI" id="CHEBI:15378"/>
        <dbReference type="ChEBI" id="CHEBI:57337"/>
        <dbReference type="ChEBI" id="CHEBI:57692"/>
        <dbReference type="ChEBI" id="CHEBI:58307"/>
        <dbReference type="ChEBI" id="CHEBI:88166"/>
    </reaction>
    <physiologicalReaction direction="left-to-right" evidence="25">
        <dbReference type="Rhea" id="RHEA:48257"/>
    </physiologicalReaction>
</comment>
<feature type="domain" description="Acyl-CoA dehydrogenase/oxidase N-terminal" evidence="30">
    <location>
        <begin position="42"/>
        <end position="152"/>
    </location>
</feature>
<gene>
    <name evidence="31" type="ORF">TrCOL_g4486</name>
</gene>
<evidence type="ECO:0000256" key="11">
    <source>
        <dbReference type="ARBA" id="ARBA00022990"/>
    </source>
</evidence>
<evidence type="ECO:0000259" key="28">
    <source>
        <dbReference type="Pfam" id="PF00441"/>
    </source>
</evidence>
<name>A0A9W7L1N7_9STRA</name>
<dbReference type="PIRSF" id="PIRSF016578">
    <property type="entry name" value="HsaA"/>
    <property type="match status" value="1"/>
</dbReference>
<dbReference type="SUPFAM" id="SSF56645">
    <property type="entry name" value="Acyl-CoA dehydrogenase NM domain-like"/>
    <property type="match status" value="1"/>
</dbReference>
<evidence type="ECO:0000313" key="32">
    <source>
        <dbReference type="Proteomes" id="UP001165065"/>
    </source>
</evidence>
<dbReference type="FunFam" id="1.10.540.10:FF:000012">
    <property type="entry name" value="Acyl-CoA dehydrogenase short/branched chain"/>
    <property type="match status" value="1"/>
</dbReference>
<keyword evidence="9" id="KW-0276">Fatty acid metabolism</keyword>
<comment type="cofactor">
    <cofactor evidence="1 27">
        <name>FAD</name>
        <dbReference type="ChEBI" id="CHEBI:57692"/>
    </cofactor>
</comment>
<comment type="subcellular location">
    <subcellularLocation>
        <location evidence="2">Mitochondrion matrix</location>
    </subcellularLocation>
</comment>
<feature type="domain" description="Acyl-CoA dehydrogenase/oxidase C-terminal" evidence="28">
    <location>
        <begin position="266"/>
        <end position="412"/>
    </location>
</feature>
<dbReference type="Pfam" id="PF02771">
    <property type="entry name" value="Acyl-CoA_dh_N"/>
    <property type="match status" value="1"/>
</dbReference>
<evidence type="ECO:0000256" key="27">
    <source>
        <dbReference type="RuleBase" id="RU362125"/>
    </source>
</evidence>
<evidence type="ECO:0000256" key="16">
    <source>
        <dbReference type="ARBA" id="ARBA00039036"/>
    </source>
</evidence>
<dbReference type="Pfam" id="PF02770">
    <property type="entry name" value="Acyl-CoA_dh_M"/>
    <property type="match status" value="1"/>
</dbReference>
<dbReference type="FunFam" id="2.40.110.10:FF:000001">
    <property type="entry name" value="Acyl-CoA dehydrogenase, mitochondrial"/>
    <property type="match status" value="1"/>
</dbReference>
<dbReference type="InterPro" id="IPR013786">
    <property type="entry name" value="AcylCoA_DH/ox_N"/>
</dbReference>
<reference evidence="32" key="1">
    <citation type="journal article" date="2023" name="Commun. Biol.">
        <title>Genome analysis of Parmales, the sister group of diatoms, reveals the evolutionary specialization of diatoms from phago-mixotrophs to photoautotrophs.</title>
        <authorList>
            <person name="Ban H."/>
            <person name="Sato S."/>
            <person name="Yoshikawa S."/>
            <person name="Yamada K."/>
            <person name="Nakamura Y."/>
            <person name="Ichinomiya M."/>
            <person name="Sato N."/>
            <person name="Blanc-Mathieu R."/>
            <person name="Endo H."/>
            <person name="Kuwata A."/>
            <person name="Ogata H."/>
        </authorList>
    </citation>
    <scope>NUCLEOTIDE SEQUENCE [LARGE SCALE GENOMIC DNA]</scope>
</reference>
<dbReference type="Pfam" id="PF00441">
    <property type="entry name" value="Acyl-CoA_dh_1"/>
    <property type="match status" value="1"/>
</dbReference>
<comment type="catalytic activity">
    <reaction evidence="26">
        <text>2-methylpropanoyl-CoA + oxidized [electron-transfer flavoprotein] + H(+) = 2-methylpropenoyl-CoA + reduced [electron-transfer flavoprotein]</text>
        <dbReference type="Rhea" id="RHEA:44180"/>
        <dbReference type="Rhea" id="RHEA-COMP:10685"/>
        <dbReference type="Rhea" id="RHEA-COMP:10686"/>
        <dbReference type="ChEBI" id="CHEBI:15378"/>
        <dbReference type="ChEBI" id="CHEBI:57338"/>
        <dbReference type="ChEBI" id="CHEBI:57692"/>
        <dbReference type="ChEBI" id="CHEBI:58307"/>
        <dbReference type="ChEBI" id="CHEBI:62500"/>
    </reaction>
    <physiologicalReaction direction="left-to-right" evidence="26">
        <dbReference type="Rhea" id="RHEA:44181"/>
    </physiologicalReaction>
</comment>
<evidence type="ECO:0000256" key="24">
    <source>
        <dbReference type="ARBA" id="ARBA00049192"/>
    </source>
</evidence>
<evidence type="ECO:0000256" key="4">
    <source>
        <dbReference type="ARBA" id="ARBA00009347"/>
    </source>
</evidence>
<keyword evidence="32" id="KW-1185">Reference proteome</keyword>
<dbReference type="InterPro" id="IPR006089">
    <property type="entry name" value="Acyl-CoA_DH_CS"/>
</dbReference>
<evidence type="ECO:0000256" key="18">
    <source>
        <dbReference type="ARBA" id="ARBA00041537"/>
    </source>
</evidence>
<protein>
    <recommendedName>
        <fullName evidence="17">Short/branched chain specific acyl-CoA dehydrogenase, mitochondrial</fullName>
        <ecNumber evidence="16">1.3.8.5</ecNumber>
    </recommendedName>
    <alternativeName>
        <fullName evidence="19">2-methyl branched chain acyl-CoA dehydrogenase</fullName>
    </alternativeName>
    <alternativeName>
        <fullName evidence="18">2-methylbutyryl-coenzyme A dehydrogenase</fullName>
    </alternativeName>
</protein>
<evidence type="ECO:0000259" key="30">
    <source>
        <dbReference type="Pfam" id="PF02771"/>
    </source>
</evidence>
<comment type="pathway">
    <text evidence="15">Amino-acid degradation; L-isoleucine degradation.</text>
</comment>
<evidence type="ECO:0000256" key="25">
    <source>
        <dbReference type="ARBA" id="ARBA00049552"/>
    </source>
</evidence>
<keyword evidence="10" id="KW-0809">Transit peptide</keyword>
<evidence type="ECO:0000256" key="2">
    <source>
        <dbReference type="ARBA" id="ARBA00004305"/>
    </source>
</evidence>
<dbReference type="Gene3D" id="1.20.140.10">
    <property type="entry name" value="Butyryl-CoA Dehydrogenase, subunit A, domain 3"/>
    <property type="match status" value="1"/>
</dbReference>
<evidence type="ECO:0000256" key="10">
    <source>
        <dbReference type="ARBA" id="ARBA00022946"/>
    </source>
</evidence>
<keyword evidence="7 27" id="KW-0285">Flavoprotein</keyword>
<dbReference type="PROSITE" id="PS00073">
    <property type="entry name" value="ACYL_COA_DH_2"/>
    <property type="match status" value="1"/>
</dbReference>
<evidence type="ECO:0000256" key="7">
    <source>
        <dbReference type="ARBA" id="ARBA00022630"/>
    </source>
</evidence>
<dbReference type="EMBL" id="BRYA01000551">
    <property type="protein sequence ID" value="GMI22597.1"/>
    <property type="molecule type" value="Genomic_DNA"/>
</dbReference>
<dbReference type="EC" id="1.3.8.5" evidence="16"/>
<dbReference type="InterPro" id="IPR036250">
    <property type="entry name" value="AcylCo_DH-like_C"/>
</dbReference>
<evidence type="ECO:0000256" key="8">
    <source>
        <dbReference type="ARBA" id="ARBA00022827"/>
    </source>
</evidence>
<evidence type="ECO:0000256" key="9">
    <source>
        <dbReference type="ARBA" id="ARBA00022832"/>
    </source>
</evidence>
<dbReference type="Gene3D" id="2.40.110.10">
    <property type="entry name" value="Butyryl-CoA Dehydrogenase, subunit A, domain 2"/>
    <property type="match status" value="1"/>
</dbReference>
<dbReference type="Gene3D" id="1.10.540.10">
    <property type="entry name" value="Acyl-CoA dehydrogenase/oxidase, N-terminal domain"/>
    <property type="match status" value="1"/>
</dbReference>
<keyword evidence="8 27" id="KW-0274">FAD</keyword>
<comment type="caution">
    <text evidence="31">The sequence shown here is derived from an EMBL/GenBank/DDBJ whole genome shotgun (WGS) entry which is preliminary data.</text>
</comment>
<keyword evidence="12 27" id="KW-0560">Oxidoreductase</keyword>
<evidence type="ECO:0000256" key="14">
    <source>
        <dbReference type="ARBA" id="ARBA00023128"/>
    </source>
</evidence>
<dbReference type="FunFam" id="1.20.140.10:FF:000002">
    <property type="entry name" value="Acyl-CoA dehydrogenase short/branched chain"/>
    <property type="match status" value="1"/>
</dbReference>
<comment type="catalytic activity">
    <reaction evidence="22">
        <text>(2R)-2-methylbutanoyl-CoA + oxidized [electron-transfer flavoprotein] + H(+) = ethylacryloyl-CoA + reduced [electron-transfer flavoprotein]</text>
        <dbReference type="Rhea" id="RHEA:65296"/>
        <dbReference type="Rhea" id="RHEA-COMP:10685"/>
        <dbReference type="Rhea" id="RHEA-COMP:10686"/>
        <dbReference type="ChEBI" id="CHEBI:15378"/>
        <dbReference type="ChEBI" id="CHEBI:57692"/>
        <dbReference type="ChEBI" id="CHEBI:58307"/>
        <dbReference type="ChEBI" id="CHEBI:156439"/>
        <dbReference type="ChEBI" id="CHEBI:156440"/>
    </reaction>
    <physiologicalReaction direction="left-to-right" evidence="22">
        <dbReference type="Rhea" id="RHEA:65297"/>
    </physiologicalReaction>
</comment>
<evidence type="ECO:0000256" key="15">
    <source>
        <dbReference type="ARBA" id="ARBA00037895"/>
    </source>
</evidence>
<evidence type="ECO:0000256" key="12">
    <source>
        <dbReference type="ARBA" id="ARBA00023002"/>
    </source>
</evidence>
<comment type="catalytic activity">
    <reaction evidence="23">
        <text>butanoyl-CoA + oxidized [electron-transfer flavoprotein] + H(+) = (2E)-butenoyl-CoA + reduced [electron-transfer flavoprotein]</text>
        <dbReference type="Rhea" id="RHEA:24004"/>
        <dbReference type="Rhea" id="RHEA-COMP:10685"/>
        <dbReference type="Rhea" id="RHEA-COMP:10686"/>
        <dbReference type="ChEBI" id="CHEBI:15378"/>
        <dbReference type="ChEBI" id="CHEBI:57332"/>
        <dbReference type="ChEBI" id="CHEBI:57371"/>
        <dbReference type="ChEBI" id="CHEBI:57692"/>
        <dbReference type="ChEBI" id="CHEBI:58307"/>
    </reaction>
    <physiologicalReaction direction="left-to-right" evidence="23">
        <dbReference type="Rhea" id="RHEA:24005"/>
    </physiologicalReaction>
</comment>
<dbReference type="PANTHER" id="PTHR43884">
    <property type="entry name" value="ACYL-COA DEHYDROGENASE"/>
    <property type="match status" value="1"/>
</dbReference>
<evidence type="ECO:0000256" key="6">
    <source>
        <dbReference type="ARBA" id="ARBA00022553"/>
    </source>
</evidence>
<keyword evidence="14" id="KW-0496">Mitochondrion</keyword>
<evidence type="ECO:0000256" key="23">
    <source>
        <dbReference type="ARBA" id="ARBA00049096"/>
    </source>
</evidence>
<evidence type="ECO:0000256" key="17">
    <source>
        <dbReference type="ARBA" id="ARBA00039850"/>
    </source>
</evidence>
<feature type="domain" description="Acyl-CoA oxidase/dehydrogenase middle" evidence="29">
    <location>
        <begin position="157"/>
        <end position="254"/>
    </location>
</feature>
<evidence type="ECO:0000256" key="5">
    <source>
        <dbReference type="ARBA" id="ARBA00011881"/>
    </source>
</evidence>
<proteinExistence type="inferred from homology"/>
<evidence type="ECO:0000313" key="31">
    <source>
        <dbReference type="EMBL" id="GMI22597.1"/>
    </source>
</evidence>
<comment type="catalytic activity">
    <reaction evidence="24">
        <text>hexanoyl-CoA + oxidized [electron-transfer flavoprotein] + H(+) = (2E)-hexenoyl-CoA + reduced [electron-transfer flavoprotein]</text>
        <dbReference type="Rhea" id="RHEA:43464"/>
        <dbReference type="Rhea" id="RHEA-COMP:10685"/>
        <dbReference type="Rhea" id="RHEA-COMP:10686"/>
        <dbReference type="ChEBI" id="CHEBI:15378"/>
        <dbReference type="ChEBI" id="CHEBI:57692"/>
        <dbReference type="ChEBI" id="CHEBI:58307"/>
        <dbReference type="ChEBI" id="CHEBI:62077"/>
        <dbReference type="ChEBI" id="CHEBI:62620"/>
    </reaction>
    <physiologicalReaction direction="left-to-right" evidence="24">
        <dbReference type="Rhea" id="RHEA:43465"/>
    </physiologicalReaction>
</comment>
<dbReference type="AlphaFoldDB" id="A0A9W7L1N7"/>
<dbReference type="GO" id="GO:0046395">
    <property type="term" value="P:carboxylic acid catabolic process"/>
    <property type="evidence" value="ECO:0007669"/>
    <property type="project" value="UniProtKB-ARBA"/>
</dbReference>
<dbReference type="InterPro" id="IPR037069">
    <property type="entry name" value="AcylCoA_DH/ox_N_sf"/>
</dbReference>
<dbReference type="InterPro" id="IPR046373">
    <property type="entry name" value="Acyl-CoA_Oxase/DH_mid-dom_sf"/>
</dbReference>
<dbReference type="PANTHER" id="PTHR43884:SF1">
    <property type="entry name" value="SHORT_BRANCHED CHAIN SPECIFIC ACYL-COA DEHYDROGENASE, MITOCHONDRIAL"/>
    <property type="match status" value="1"/>
</dbReference>
<comment type="similarity">
    <text evidence="4 27">Belongs to the acyl-CoA dehydrogenase family.</text>
</comment>
<evidence type="ECO:0000259" key="29">
    <source>
        <dbReference type="Pfam" id="PF02770"/>
    </source>
</evidence>
<evidence type="ECO:0000256" key="21">
    <source>
        <dbReference type="ARBA" id="ARBA00048307"/>
    </source>
</evidence>
<dbReference type="InterPro" id="IPR009100">
    <property type="entry name" value="AcylCoA_DH/oxidase_NM_dom_sf"/>
</dbReference>
<dbReference type="InterPro" id="IPR009075">
    <property type="entry name" value="AcylCo_DH/oxidase_C"/>
</dbReference>
<dbReference type="GO" id="GO:0005759">
    <property type="term" value="C:mitochondrial matrix"/>
    <property type="evidence" value="ECO:0007669"/>
    <property type="project" value="UniProtKB-SubCell"/>
</dbReference>
<comment type="catalytic activity">
    <reaction evidence="20">
        <text>2-methylbutanoyl-CoA + oxidized [electron-transfer flavoprotein] + H(+) = (2E)-2-methylbut-2-enoyl-CoA + reduced [electron-transfer flavoprotein]</text>
        <dbReference type="Rhea" id="RHEA:43780"/>
        <dbReference type="Rhea" id="RHEA-COMP:10685"/>
        <dbReference type="Rhea" id="RHEA-COMP:10686"/>
        <dbReference type="ChEBI" id="CHEBI:15378"/>
        <dbReference type="ChEBI" id="CHEBI:57336"/>
        <dbReference type="ChEBI" id="CHEBI:57337"/>
        <dbReference type="ChEBI" id="CHEBI:57692"/>
        <dbReference type="ChEBI" id="CHEBI:58307"/>
        <dbReference type="EC" id="1.3.8.5"/>
    </reaction>
    <physiologicalReaction direction="left-to-right" evidence="20">
        <dbReference type="Rhea" id="RHEA:43781"/>
    </physiologicalReaction>
</comment>
<dbReference type="GO" id="GO:0006631">
    <property type="term" value="P:fatty acid metabolic process"/>
    <property type="evidence" value="ECO:0007669"/>
    <property type="project" value="UniProtKB-KW"/>
</dbReference>
<evidence type="ECO:0000256" key="20">
    <source>
        <dbReference type="ARBA" id="ARBA00048235"/>
    </source>
</evidence>
<dbReference type="SUPFAM" id="SSF47203">
    <property type="entry name" value="Acyl-CoA dehydrogenase C-terminal domain-like"/>
    <property type="match status" value="1"/>
</dbReference>
<dbReference type="Proteomes" id="UP001165065">
    <property type="component" value="Unassembled WGS sequence"/>
</dbReference>
<organism evidence="31 32">
    <name type="scientific">Triparma columacea</name>
    <dbReference type="NCBI Taxonomy" id="722753"/>
    <lineage>
        <taxon>Eukaryota</taxon>
        <taxon>Sar</taxon>
        <taxon>Stramenopiles</taxon>
        <taxon>Ochrophyta</taxon>
        <taxon>Bolidophyceae</taxon>
        <taxon>Parmales</taxon>
        <taxon>Triparmaceae</taxon>
        <taxon>Triparma</taxon>
    </lineage>
</organism>
<dbReference type="GO" id="GO:0003853">
    <property type="term" value="F:short-chain 2-methyl fatty acyl-CoA dehydrogenase activity"/>
    <property type="evidence" value="ECO:0007669"/>
    <property type="project" value="UniProtKB-EC"/>
</dbReference>
<keyword evidence="13" id="KW-0443">Lipid metabolism</keyword>
<keyword evidence="6" id="KW-0597">Phosphoprotein</keyword>
<sequence>MISRLTLTTRRLVSRPIRTFSASAADFNDGFPTLRPAVTMFSEEENAVRDMVQSWANTELKPHVRAMDQEGAMRPEILSSLFQNGLMGMEIPAEYGGSEMNFTSACIAVEEIAAVDPSFAILVDIQNTLTNNAVRFWGSQTLKDRWLPRLATDTASSFCLSEAGSGSDAFAMKTTALPSSDGSTYTINGSKLWISNSKEAGVFLLFANAAPDLGYKGITAFMVDASTPGIHVGKKERKLGLRASSTCPLTFEDVVVDKDCVLGEVGKGYKYAIEILNEGRIGIAAQQLGIAKGAFNATMPYLRERKQFGTAIGDFQGMQHQVAQLATEIHAVECMTYNAARMKENGLPFVKEASMAKLYSSQVAEKVASKAIEWYGGVGFTEDIIVEKFYRDCKVGSIYEGTSNIQLQTIAKLIAQEW</sequence>
<evidence type="ECO:0000256" key="22">
    <source>
        <dbReference type="ARBA" id="ARBA00048592"/>
    </source>
</evidence>
<keyword evidence="11" id="KW-0007">Acetylation</keyword>
<dbReference type="PROSITE" id="PS00072">
    <property type="entry name" value="ACYL_COA_DH_1"/>
    <property type="match status" value="1"/>
</dbReference>
<evidence type="ECO:0000256" key="3">
    <source>
        <dbReference type="ARBA" id="ARBA00005198"/>
    </source>
</evidence>
<evidence type="ECO:0000256" key="13">
    <source>
        <dbReference type="ARBA" id="ARBA00023098"/>
    </source>
</evidence>
<comment type="subunit">
    <text evidence="5">Homotetramer.</text>
</comment>
<dbReference type="GO" id="GO:0050660">
    <property type="term" value="F:flavin adenine dinucleotide binding"/>
    <property type="evidence" value="ECO:0007669"/>
    <property type="project" value="InterPro"/>
</dbReference>
<dbReference type="InterPro" id="IPR006091">
    <property type="entry name" value="Acyl-CoA_Oxase/DH_mid-dom"/>
</dbReference>
<accession>A0A9W7L1N7</accession>